<sequence length="182" mass="20661">MLLEEHWVSACYYFTYISCPCFCKRKIRELHVSQLLLCLWWESRLRGFSRQKIWSCVLWIETSSPELILLENIMTLNPNRSSTETAILDTWHVAAISLVESSSVACAAEEVQEWCSNPTAHNFDFKVLFQGMCASHAGKWTSPLLCQAQAPHMTVANWTAPNLVIRASSIGAQQTQGHRKVS</sequence>
<comment type="caution">
    <text evidence="1">The sequence shown here is derived from an EMBL/GenBank/DDBJ whole genome shotgun (WGS) entry which is preliminary data.</text>
</comment>
<dbReference type="Proteomes" id="UP001367508">
    <property type="component" value="Unassembled WGS sequence"/>
</dbReference>
<organism evidence="1 2">
    <name type="scientific">Canavalia gladiata</name>
    <name type="common">Sword bean</name>
    <name type="synonym">Dolichos gladiatus</name>
    <dbReference type="NCBI Taxonomy" id="3824"/>
    <lineage>
        <taxon>Eukaryota</taxon>
        <taxon>Viridiplantae</taxon>
        <taxon>Streptophyta</taxon>
        <taxon>Embryophyta</taxon>
        <taxon>Tracheophyta</taxon>
        <taxon>Spermatophyta</taxon>
        <taxon>Magnoliopsida</taxon>
        <taxon>eudicotyledons</taxon>
        <taxon>Gunneridae</taxon>
        <taxon>Pentapetalae</taxon>
        <taxon>rosids</taxon>
        <taxon>fabids</taxon>
        <taxon>Fabales</taxon>
        <taxon>Fabaceae</taxon>
        <taxon>Papilionoideae</taxon>
        <taxon>50 kb inversion clade</taxon>
        <taxon>NPAAA clade</taxon>
        <taxon>indigoferoid/millettioid clade</taxon>
        <taxon>Phaseoleae</taxon>
        <taxon>Canavalia</taxon>
    </lineage>
</organism>
<dbReference type="AlphaFoldDB" id="A0AAN9R7S4"/>
<keyword evidence="2" id="KW-1185">Reference proteome</keyword>
<accession>A0AAN9R7S4</accession>
<name>A0AAN9R7S4_CANGL</name>
<protein>
    <submittedName>
        <fullName evidence="1">Uncharacterized protein</fullName>
    </submittedName>
</protein>
<evidence type="ECO:0000313" key="1">
    <source>
        <dbReference type="EMBL" id="KAK7362327.1"/>
    </source>
</evidence>
<proteinExistence type="predicted"/>
<reference evidence="1 2" key="1">
    <citation type="submission" date="2024-01" db="EMBL/GenBank/DDBJ databases">
        <title>The genomes of 5 underutilized Papilionoideae crops provide insights into root nodulation and disease resistanc.</title>
        <authorList>
            <person name="Jiang F."/>
        </authorList>
    </citation>
    <scope>NUCLEOTIDE SEQUENCE [LARGE SCALE GENOMIC DNA]</scope>
    <source>
        <strain evidence="1">LVBAO_FW01</strain>
        <tissue evidence="1">Leaves</tissue>
    </source>
</reference>
<gene>
    <name evidence="1" type="ORF">VNO77_04437</name>
</gene>
<evidence type="ECO:0000313" key="2">
    <source>
        <dbReference type="Proteomes" id="UP001367508"/>
    </source>
</evidence>
<dbReference type="EMBL" id="JAYMYQ010000001">
    <property type="protein sequence ID" value="KAK7362327.1"/>
    <property type="molecule type" value="Genomic_DNA"/>
</dbReference>